<proteinExistence type="predicted"/>
<name>A0AAU7X5K6_9HYPH</name>
<dbReference type="InterPro" id="IPR029068">
    <property type="entry name" value="Glyas_Bleomycin-R_OHBP_Dase"/>
</dbReference>
<dbReference type="CDD" id="cd07251">
    <property type="entry name" value="VOC_like"/>
    <property type="match status" value="1"/>
</dbReference>
<dbReference type="PANTHER" id="PTHR36503:SF1">
    <property type="entry name" value="BLR2520 PROTEIN"/>
    <property type="match status" value="1"/>
</dbReference>
<feature type="domain" description="VOC" evidence="1">
    <location>
        <begin position="4"/>
        <end position="126"/>
    </location>
</feature>
<dbReference type="Pfam" id="PF00903">
    <property type="entry name" value="Glyoxalase"/>
    <property type="match status" value="1"/>
</dbReference>
<dbReference type="InterPro" id="IPR004360">
    <property type="entry name" value="Glyas_Fos-R_dOase_dom"/>
</dbReference>
<dbReference type="InterPro" id="IPR037523">
    <property type="entry name" value="VOC_core"/>
</dbReference>
<accession>A0AAU7X5K6</accession>
<sequence length="141" mass="14580">MRGRLTVVTLGVGDLKRSTAFYAGLGFSISSESQDAVTFIDAGGVVLSLFGRVALAEDAHVPAEGSGFGGITLAWNVGSTAEVDTVIAAAVEGGARLLKQPGETFWGGYSGYFADPDGYPWEVAHNPFWPLDADGTVALPA</sequence>
<dbReference type="AlphaFoldDB" id="A0AAU7X5K6"/>
<evidence type="ECO:0000259" key="1">
    <source>
        <dbReference type="PROSITE" id="PS51819"/>
    </source>
</evidence>
<dbReference type="PROSITE" id="PS51819">
    <property type="entry name" value="VOC"/>
    <property type="match status" value="1"/>
</dbReference>
<dbReference type="RefSeq" id="WP_407048217.1">
    <property type="nucleotide sequence ID" value="NZ_CP158568.1"/>
</dbReference>
<dbReference type="KEGG" id="mflg:ABS361_13490"/>
<gene>
    <name evidence="2" type="ORF">ABS361_13490</name>
</gene>
<protein>
    <submittedName>
        <fullName evidence="2">VOC family protein</fullName>
    </submittedName>
</protein>
<dbReference type="Gene3D" id="3.10.180.10">
    <property type="entry name" value="2,3-Dihydroxybiphenyl 1,2-Dioxygenase, domain 1"/>
    <property type="match status" value="1"/>
</dbReference>
<organism evidence="2">
    <name type="scientific">Methyloraptor flagellatus</name>
    <dbReference type="NCBI Taxonomy" id="3162530"/>
    <lineage>
        <taxon>Bacteria</taxon>
        <taxon>Pseudomonadati</taxon>
        <taxon>Pseudomonadota</taxon>
        <taxon>Alphaproteobacteria</taxon>
        <taxon>Hyphomicrobiales</taxon>
        <taxon>Ancalomicrobiaceae</taxon>
        <taxon>Methyloraptor</taxon>
    </lineage>
</organism>
<dbReference type="PANTHER" id="PTHR36503">
    <property type="entry name" value="BLR2520 PROTEIN"/>
    <property type="match status" value="1"/>
</dbReference>
<dbReference type="EMBL" id="CP158568">
    <property type="protein sequence ID" value="XBY43115.1"/>
    <property type="molecule type" value="Genomic_DNA"/>
</dbReference>
<dbReference type="SUPFAM" id="SSF54593">
    <property type="entry name" value="Glyoxalase/Bleomycin resistance protein/Dihydroxybiphenyl dioxygenase"/>
    <property type="match status" value="1"/>
</dbReference>
<reference evidence="2" key="1">
    <citation type="submission" date="2024-06" db="EMBL/GenBank/DDBJ databases">
        <title>Methylostella associata gen. nov., sp. nov., a novel Ancalomicrobiaceae-affiliated facultatively methylotrophic bacteria that feed on methanotrophs of the genus Methylococcus.</title>
        <authorList>
            <person name="Saltykova V."/>
            <person name="Danilova O.V."/>
            <person name="Oshkin I.Y."/>
            <person name="Belova S.E."/>
            <person name="Pimenov N.V."/>
            <person name="Dedysh S.N."/>
        </authorList>
    </citation>
    <scope>NUCLEOTIDE SEQUENCE</scope>
    <source>
        <strain evidence="2">S20</strain>
    </source>
</reference>
<evidence type="ECO:0000313" key="2">
    <source>
        <dbReference type="EMBL" id="XBY43115.1"/>
    </source>
</evidence>